<dbReference type="InterPro" id="IPR051172">
    <property type="entry name" value="Chlamydia_OmcB"/>
</dbReference>
<keyword evidence="5" id="KW-1185">Reference proteome</keyword>
<feature type="domain" description="DUF11" evidence="3">
    <location>
        <begin position="339"/>
        <end position="431"/>
    </location>
</feature>
<keyword evidence="2" id="KW-0732">Signal</keyword>
<feature type="region of interest" description="Disordered" evidence="1">
    <location>
        <begin position="210"/>
        <end position="234"/>
    </location>
</feature>
<evidence type="ECO:0000259" key="3">
    <source>
        <dbReference type="Pfam" id="PF01345"/>
    </source>
</evidence>
<reference evidence="4 5" key="1">
    <citation type="submission" date="2019-08" db="EMBL/GenBank/DDBJ databases">
        <title>Deep-cultivation of Planctomycetes and their phenomic and genomic characterization uncovers novel biology.</title>
        <authorList>
            <person name="Wiegand S."/>
            <person name="Jogler M."/>
            <person name="Boedeker C."/>
            <person name="Pinto D."/>
            <person name="Vollmers J."/>
            <person name="Rivas-Marin E."/>
            <person name="Kohn T."/>
            <person name="Peeters S.H."/>
            <person name="Heuer A."/>
            <person name="Rast P."/>
            <person name="Oberbeckmann S."/>
            <person name="Bunk B."/>
            <person name="Jeske O."/>
            <person name="Meyerdierks A."/>
            <person name="Storesund J.E."/>
            <person name="Kallscheuer N."/>
            <person name="Luecker S."/>
            <person name="Lage O.M."/>
            <person name="Pohl T."/>
            <person name="Merkel B.J."/>
            <person name="Hornburger P."/>
            <person name="Mueller R.-W."/>
            <person name="Bruemmer F."/>
            <person name="Labrenz M."/>
            <person name="Spormann A.M."/>
            <person name="Op Den Camp H."/>
            <person name="Overmann J."/>
            <person name="Amann R."/>
            <person name="Jetten M.S.M."/>
            <person name="Mascher T."/>
            <person name="Medema M.H."/>
            <person name="Devos D.P."/>
            <person name="Kaster A.-K."/>
            <person name="Ovreas L."/>
            <person name="Rohde M."/>
            <person name="Galperin M.Y."/>
            <person name="Jogler C."/>
        </authorList>
    </citation>
    <scope>NUCLEOTIDE SEQUENCE [LARGE SCALE GENOMIC DNA]</scope>
    <source>
        <strain evidence="4 5">LF1</strain>
    </source>
</reference>
<evidence type="ECO:0000256" key="2">
    <source>
        <dbReference type="SAM" id="SignalP"/>
    </source>
</evidence>
<dbReference type="InterPro" id="IPR047589">
    <property type="entry name" value="DUF11_rpt"/>
</dbReference>
<gene>
    <name evidence="4" type="primary">omcB_2</name>
    <name evidence="4" type="ORF">LF1_13780</name>
</gene>
<feature type="chain" id="PRO_5022874695" evidence="2">
    <location>
        <begin position="22"/>
        <end position="787"/>
    </location>
</feature>
<dbReference type="InterPro" id="IPR013783">
    <property type="entry name" value="Ig-like_fold"/>
</dbReference>
<evidence type="ECO:0000313" key="5">
    <source>
        <dbReference type="Proteomes" id="UP000322699"/>
    </source>
</evidence>
<organism evidence="4 5">
    <name type="scientific">Rubripirellula obstinata</name>
    <dbReference type="NCBI Taxonomy" id="406547"/>
    <lineage>
        <taxon>Bacteria</taxon>
        <taxon>Pseudomonadati</taxon>
        <taxon>Planctomycetota</taxon>
        <taxon>Planctomycetia</taxon>
        <taxon>Pirellulales</taxon>
        <taxon>Pirellulaceae</taxon>
        <taxon>Rubripirellula</taxon>
    </lineage>
</organism>
<feature type="signal peptide" evidence="2">
    <location>
        <begin position="1"/>
        <end position="21"/>
    </location>
</feature>
<feature type="compositionally biased region" description="Polar residues" evidence="1">
    <location>
        <begin position="312"/>
        <end position="321"/>
    </location>
</feature>
<dbReference type="Gene3D" id="2.60.40.10">
    <property type="entry name" value="Immunoglobulins"/>
    <property type="match status" value="3"/>
</dbReference>
<dbReference type="AlphaFoldDB" id="A0A5B1CHX2"/>
<protein>
    <submittedName>
        <fullName evidence="4">Large cysteine-rich periplasmic protein OmcB</fullName>
    </submittedName>
</protein>
<dbReference type="NCBIfam" id="TIGR01451">
    <property type="entry name" value="B_ant_repeat"/>
    <property type="match status" value="1"/>
</dbReference>
<dbReference type="EMBL" id="VRLW01000001">
    <property type="protein sequence ID" value="KAA1258854.1"/>
    <property type="molecule type" value="Genomic_DNA"/>
</dbReference>
<dbReference type="Pfam" id="PF01345">
    <property type="entry name" value="DUF11"/>
    <property type="match status" value="3"/>
</dbReference>
<dbReference type="PANTHER" id="PTHR34819:SF3">
    <property type="entry name" value="CELL SURFACE PROTEIN"/>
    <property type="match status" value="1"/>
</dbReference>
<feature type="domain" description="DUF11" evidence="3">
    <location>
        <begin position="679"/>
        <end position="769"/>
    </location>
</feature>
<feature type="region of interest" description="Disordered" evidence="1">
    <location>
        <begin position="100"/>
        <end position="132"/>
    </location>
</feature>
<dbReference type="InterPro" id="IPR001434">
    <property type="entry name" value="OmcB-like_DUF11"/>
</dbReference>
<evidence type="ECO:0000256" key="1">
    <source>
        <dbReference type="SAM" id="MobiDB-lite"/>
    </source>
</evidence>
<feature type="region of interest" description="Disordered" evidence="1">
    <location>
        <begin position="299"/>
        <end position="329"/>
    </location>
</feature>
<feature type="compositionally biased region" description="Polar residues" evidence="1">
    <location>
        <begin position="261"/>
        <end position="274"/>
    </location>
</feature>
<dbReference type="PANTHER" id="PTHR34819">
    <property type="entry name" value="LARGE CYSTEINE-RICH PERIPLASMIC PROTEIN OMCB"/>
    <property type="match status" value="1"/>
</dbReference>
<accession>A0A5B1CHX2</accession>
<evidence type="ECO:0000313" key="4">
    <source>
        <dbReference type="EMBL" id="KAA1258854.1"/>
    </source>
</evidence>
<proteinExistence type="predicted"/>
<feature type="region of interest" description="Disordered" evidence="1">
    <location>
        <begin position="246"/>
        <end position="279"/>
    </location>
</feature>
<name>A0A5B1CHX2_9BACT</name>
<feature type="region of interest" description="Disordered" evidence="1">
    <location>
        <begin position="144"/>
        <end position="166"/>
    </location>
</feature>
<sequence length="787" mass="83572" precursor="true">MKAFGVRLAAGVATILFGAYAAALAQKDKQNDSTAWTAQPPSLGEPAAPIAGIGEDTWISQPESDASNSLADFAGSAFNQSVALVQHTEDVGSNELRGELRSAPADSEPAFDVSSLPASLGEPQSESAGSPAMAMEVPDWTMDAPPASQQNFPEPETYPEPQQQVPEQSLSMNFPSEVANQEPGFAPEPMQEIDLAQAPAMDMAPAMDIYPDPVQSPSNDLRSMPDHPEQPAQFDSLANQQPDFAQNQLQPAPPAADPYPVTQQPGQFQNNAYPSQPERFASLPRPDAAPMAATPGMGLRGGYQSMPPEQSVARNEPSSGTIDAPGDRRLEGVQTPSVVIQKRAPAEVQVGKPASFVIHVQNVGSAEALDVVVHDRIPAGMRLVDASPSPTQQGNQLLWQLGSLPAGDERTVTMQLVPEAEGELGSVARVTFEAAASVRTISTRPELKITQRAPAKVLIGQQLEIELEVSNPGTGEATSVSLQEDVPEGLEHPRGRQLDNLIGTLAPGESRLQVLRLRAVKPGMIANTIHLVSEDGLAAEHTIDVEVIAPQLAVELAGPSRRFLERQATYQLNIANTGTADATNVEISVALDRGFNFVSTDFEGQYDASRHAVFWSLDSLPAGDSGSVPLTLLPVQEGQRALTVDARADLNTIAKSEHTVQVEGFAELSFQILNPGGPIELGAQSDYEIMVQNSGSKTDNNVRLQIQLPAGLELVSADGEGGQANTDGRGVVIFPPRNQLSPGSEIKYRMRVRGVAPGTHLVKAVVVSDSATVPVTKEESTLVYADQ</sequence>
<feature type="domain" description="DUF11" evidence="3">
    <location>
        <begin position="564"/>
        <end position="639"/>
    </location>
</feature>
<dbReference type="Proteomes" id="UP000322699">
    <property type="component" value="Unassembled WGS sequence"/>
</dbReference>
<comment type="caution">
    <text evidence="4">The sequence shown here is derived from an EMBL/GenBank/DDBJ whole genome shotgun (WGS) entry which is preliminary data.</text>
</comment>
<feature type="compositionally biased region" description="Low complexity" evidence="1">
    <location>
        <begin position="153"/>
        <end position="166"/>
    </location>
</feature>